<name>A0A1Q9JHR7_9FIRM</name>
<proteinExistence type="predicted"/>
<accession>A0A1Q9JHR7</accession>
<dbReference type="EMBL" id="MJIE01000001">
    <property type="protein sequence ID" value="OLR55756.1"/>
    <property type="molecule type" value="Genomic_DNA"/>
</dbReference>
<evidence type="ECO:0000313" key="1">
    <source>
        <dbReference type="EMBL" id="OLR55756.1"/>
    </source>
</evidence>
<dbReference type="STRING" id="1261640.BHK98_06585"/>
<keyword evidence="2" id="KW-1185">Reference proteome</keyword>
<dbReference type="Proteomes" id="UP000187404">
    <property type="component" value="Unassembled WGS sequence"/>
</dbReference>
<organism evidence="1 2">
    <name type="scientific">Hornefia porci</name>
    <dbReference type="NCBI Taxonomy" id="2652292"/>
    <lineage>
        <taxon>Bacteria</taxon>
        <taxon>Bacillati</taxon>
        <taxon>Bacillota</taxon>
        <taxon>Clostridia</taxon>
        <taxon>Peptostreptococcales</taxon>
        <taxon>Anaerovoracaceae</taxon>
        <taxon>Hornefia</taxon>
    </lineage>
</organism>
<evidence type="ECO:0008006" key="3">
    <source>
        <dbReference type="Google" id="ProtNLM"/>
    </source>
</evidence>
<evidence type="ECO:0000313" key="2">
    <source>
        <dbReference type="Proteomes" id="UP000187404"/>
    </source>
</evidence>
<gene>
    <name evidence="1" type="ORF">BHK98_06585</name>
</gene>
<reference evidence="1 2" key="1">
    <citation type="journal article" date="2016" name="Appl. Environ. Microbiol.">
        <title>Function and Phylogeny of Bacterial Butyryl Coenzyme A:Acetate Transferases and Their Diversity in the Proximal Colon of Swine.</title>
        <authorList>
            <person name="Trachsel J."/>
            <person name="Bayles D.O."/>
            <person name="Looft T."/>
            <person name="Levine U.Y."/>
            <person name="Allen H.K."/>
        </authorList>
    </citation>
    <scope>NUCLEOTIDE SEQUENCE [LARGE SCALE GENOMIC DNA]</scope>
    <source>
        <strain evidence="1 2">68-3-10</strain>
    </source>
</reference>
<protein>
    <recommendedName>
        <fullName evidence="3">DUF4143 domain-containing protein</fullName>
    </recommendedName>
</protein>
<sequence>MYEIDFLTSTGTKVNPIEVKSGNYRGHKSLDVFRDRFSSRIKDIYLVHTKDYKQEKGIHYLPVYMIPFL</sequence>
<dbReference type="AlphaFoldDB" id="A0A1Q9JHR7"/>
<comment type="caution">
    <text evidence="1">The sequence shown here is derived from an EMBL/GenBank/DDBJ whole genome shotgun (WGS) entry which is preliminary data.</text>
</comment>